<evidence type="ECO:0000313" key="3">
    <source>
        <dbReference type="Proteomes" id="UP000177480"/>
    </source>
</evidence>
<dbReference type="AlphaFoldDB" id="A0A1G2G0M7"/>
<reference evidence="2 3" key="1">
    <citation type="journal article" date="2016" name="Nat. Commun.">
        <title>Thousands of microbial genomes shed light on interconnected biogeochemical processes in an aquifer system.</title>
        <authorList>
            <person name="Anantharaman K."/>
            <person name="Brown C.T."/>
            <person name="Hug L.A."/>
            <person name="Sharon I."/>
            <person name="Castelle C.J."/>
            <person name="Probst A.J."/>
            <person name="Thomas B.C."/>
            <person name="Singh A."/>
            <person name="Wilkins M.J."/>
            <person name="Karaoz U."/>
            <person name="Brodie E.L."/>
            <person name="Williams K.H."/>
            <person name="Hubbard S.S."/>
            <person name="Banfield J.F."/>
        </authorList>
    </citation>
    <scope>NUCLEOTIDE SEQUENCE [LARGE SCALE GENOMIC DNA]</scope>
</reference>
<evidence type="ECO:0008006" key="4">
    <source>
        <dbReference type="Google" id="ProtNLM"/>
    </source>
</evidence>
<feature type="transmembrane region" description="Helical" evidence="1">
    <location>
        <begin position="23"/>
        <end position="44"/>
    </location>
</feature>
<evidence type="ECO:0000313" key="2">
    <source>
        <dbReference type="EMBL" id="OGZ43856.1"/>
    </source>
</evidence>
<gene>
    <name evidence="2" type="ORF">A2719_02720</name>
</gene>
<dbReference type="EMBL" id="MHNK01000010">
    <property type="protein sequence ID" value="OGZ43856.1"/>
    <property type="molecule type" value="Genomic_DNA"/>
</dbReference>
<protein>
    <recommendedName>
        <fullName evidence="4">Ada DNA repair metal-binding domain-containing protein</fullName>
    </recommendedName>
</protein>
<dbReference type="SUPFAM" id="SSF57884">
    <property type="entry name" value="Ada DNA repair protein, N-terminal domain (N-Ada 10)"/>
    <property type="match status" value="1"/>
</dbReference>
<keyword evidence="1" id="KW-1133">Transmembrane helix</keyword>
<keyword evidence="1" id="KW-0472">Membrane</keyword>
<sequence length="128" mass="14442">MLQRVARLRENSKEWWEESRDSVFWACTAFLGAVLMAGLLRIALLWQERSPIQVEERQINLSETDVRDTYMAASGLPGLVATSRNGTRYYYPWCGGFSRVKEANKVWFPSAQAAEKAGYTIASGCEGL</sequence>
<organism evidence="2 3">
    <name type="scientific">Candidatus Ryanbacteria bacterium RIFCSPHIGHO2_01_FULL_45_22</name>
    <dbReference type="NCBI Taxonomy" id="1802114"/>
    <lineage>
        <taxon>Bacteria</taxon>
        <taxon>Candidatus Ryaniibacteriota</taxon>
    </lineage>
</organism>
<dbReference type="STRING" id="1802114.A2719_02720"/>
<dbReference type="InterPro" id="IPR035451">
    <property type="entry name" value="Ada-like_dom_sf"/>
</dbReference>
<name>A0A1G2G0M7_9BACT</name>
<dbReference type="Gene3D" id="3.40.10.10">
    <property type="entry name" value="DNA Methylphosphotriester Repair Domain"/>
    <property type="match status" value="1"/>
</dbReference>
<dbReference type="Proteomes" id="UP000177480">
    <property type="component" value="Unassembled WGS sequence"/>
</dbReference>
<comment type="caution">
    <text evidence="2">The sequence shown here is derived from an EMBL/GenBank/DDBJ whole genome shotgun (WGS) entry which is preliminary data.</text>
</comment>
<evidence type="ECO:0000256" key="1">
    <source>
        <dbReference type="SAM" id="Phobius"/>
    </source>
</evidence>
<accession>A0A1G2G0M7</accession>
<keyword evidence="1" id="KW-0812">Transmembrane</keyword>
<proteinExistence type="predicted"/>